<accession>Q7PJD3</accession>
<dbReference type="PaxDb" id="7165-AGAP011400-PA"/>
<feature type="region of interest" description="Disordered" evidence="8">
    <location>
        <begin position="142"/>
        <end position="200"/>
    </location>
</feature>
<keyword evidence="3" id="KW-1003">Cell membrane</keyword>
<organism evidence="10">
    <name type="scientific">Anopheles gambiae</name>
    <name type="common">African malaria mosquito</name>
    <dbReference type="NCBI Taxonomy" id="7165"/>
    <lineage>
        <taxon>Eukaryota</taxon>
        <taxon>Metazoa</taxon>
        <taxon>Ecdysozoa</taxon>
        <taxon>Arthropoda</taxon>
        <taxon>Hexapoda</taxon>
        <taxon>Insecta</taxon>
        <taxon>Pterygota</taxon>
        <taxon>Neoptera</taxon>
        <taxon>Endopterygota</taxon>
        <taxon>Diptera</taxon>
        <taxon>Nematocera</taxon>
        <taxon>Culicoidea</taxon>
        <taxon>Culicidae</taxon>
        <taxon>Anophelinae</taxon>
        <taxon>Anopheles</taxon>
    </lineage>
</organism>
<reference evidence="9" key="4">
    <citation type="submission" date="2004-01" db="EMBL/GenBank/DDBJ databases">
        <title>A superfamily of XK-related genes (XRG) widely expressed in vertebrates and invertebrates.</title>
        <authorList>
            <person name="Huang C.-H."/>
            <person name="Chen Y."/>
        </authorList>
    </citation>
    <scope>NUCLEOTIDE SEQUENCE</scope>
</reference>
<feature type="transmembrane region" description="Helical" evidence="7">
    <location>
        <begin position="313"/>
        <end position="333"/>
    </location>
</feature>
<dbReference type="STRING" id="7165.Q7PJD3"/>
<sequence>MRILCLLVFKRTQRATRKQTTTFDESIPGPAIDRRREQVLQPRCKSVHFVIYKDTRGGRRVRAKSKAMTEFLPLCDVLFNVISLAGYFCDVVFDVVLGYALYERQKFAYFAAVIVIVSFSLVISQIVSIRWYLNKRKIRNASASTTGPPDAEANAPGSGSSLEKKKKKPNSLNAANGQSVAGRGEEAEGRMAPGGGGASRTSEYSRYIVLALHVTQLGVLWRYAKLFVPVDLRHVKHEVRDLCMLRLVHAFCEAAPMLLLQLYVLVTLQSEAQLAAALKLKTLGHHHHHLPPSTALVQQTNLAEQQQKTFRDLNMVSATLSLFSVCWALASFSKNVRLQNVHRLVLTWLGVIFQFLWRLGTVISRVISLTVYASVYSHWVFLVIILHWFSMFLWLISPKNVFHGERISRLKKTTLGGLIAFVYIFAYINLQEVRHRQKMVRKNPSVAKLPISCSSNSIPPPSNHCSSPSTW</sequence>
<evidence type="ECO:0000313" key="10">
    <source>
        <dbReference type="EMBL" id="EAA43805.3"/>
    </source>
</evidence>
<evidence type="ECO:0000256" key="2">
    <source>
        <dbReference type="ARBA" id="ARBA00008789"/>
    </source>
</evidence>
<evidence type="ECO:0000313" key="9">
    <source>
        <dbReference type="EMBL" id="AAT07394.1"/>
    </source>
</evidence>
<evidence type="ECO:0000256" key="8">
    <source>
        <dbReference type="SAM" id="MobiDB-lite"/>
    </source>
</evidence>
<dbReference type="EMBL" id="AAAB01008966">
    <property type="protein sequence ID" value="EAA43805.3"/>
    <property type="molecule type" value="Genomic_DNA"/>
</dbReference>
<dbReference type="Pfam" id="PF09815">
    <property type="entry name" value="XK-related"/>
    <property type="match status" value="1"/>
</dbReference>
<protein>
    <recommendedName>
        <fullName evidence="7">XK-related protein</fullName>
    </recommendedName>
</protein>
<dbReference type="EMBL" id="AY534996">
    <property type="protein sequence ID" value="AAT07394.1"/>
    <property type="molecule type" value="mRNA"/>
</dbReference>
<dbReference type="HOGENOM" id="CLU_017244_1_0_1"/>
<feature type="compositionally biased region" description="Polar residues" evidence="8">
    <location>
        <begin position="170"/>
        <end position="179"/>
    </location>
</feature>
<comment type="similarity">
    <text evidence="2 7">Belongs to the XK family.</text>
</comment>
<reference evidence="10" key="3">
    <citation type="journal article" date="2004" name="Trends Parasitol.">
        <title>The Anopheles gambiae genome: an update.</title>
        <authorList>
            <person name="Mongin E."/>
            <person name="Louis C."/>
            <person name="Holt R.A."/>
            <person name="Birney E."/>
            <person name="Collins F.H."/>
        </authorList>
    </citation>
    <scope>NUCLEOTIDE SEQUENCE</scope>
    <source>
        <strain evidence="10">PEST</strain>
    </source>
</reference>
<feature type="transmembrane region" description="Helical" evidence="7">
    <location>
        <begin position="345"/>
        <end position="367"/>
    </location>
</feature>
<dbReference type="eggNOG" id="KOG4790">
    <property type="taxonomic scope" value="Eukaryota"/>
</dbReference>
<dbReference type="PANTHER" id="PTHR16024">
    <property type="entry name" value="XK-RELATED PROTEIN"/>
    <property type="match status" value="1"/>
</dbReference>
<reference evidence="10" key="6">
    <citation type="submission" date="2011-05" db="EMBL/GenBank/DDBJ databases">
        <authorList>
            <consortium name="VectorBase"/>
        </authorList>
    </citation>
    <scope>NUCLEOTIDE SEQUENCE</scope>
    <source>
        <strain evidence="10">PEST</strain>
    </source>
</reference>
<accession>Q5GH17</accession>
<feature type="transmembrane region" description="Helical" evidence="7">
    <location>
        <begin position="77"/>
        <end position="101"/>
    </location>
</feature>
<reference evidence="10" key="1">
    <citation type="journal article" date="2002" name="Science">
        <title>The genome sequence of the malaria mosquito Anopheles gambiae.</title>
        <authorList>
            <person name="Holt R.A."/>
            <person name="Subramanian G.M."/>
            <person name="Halpern A."/>
            <person name="Sutton G.G."/>
            <person name="Charlab R."/>
            <person name="Nusskern D.R."/>
            <person name="Wincker P."/>
            <person name="Clark A.G."/>
            <person name="Ribeiro J.M."/>
            <person name="Wides R."/>
            <person name="Salzberg S.L."/>
            <person name="Loftus B."/>
            <person name="Yandell M."/>
            <person name="Majoros W.H."/>
            <person name="Rusch D.B."/>
            <person name="Lai Z."/>
            <person name="Kraft C.L."/>
            <person name="Abril J.F."/>
            <person name="Anthouard V."/>
            <person name="Arensburger P."/>
            <person name="Atkinson P.W."/>
            <person name="Baden H."/>
            <person name="de Berardinis V."/>
            <person name="Baldwin D."/>
            <person name="Benes V."/>
            <person name="Biedler J."/>
            <person name="Blass C."/>
            <person name="Bolanos R."/>
            <person name="Boscus D."/>
            <person name="Barnstead M."/>
            <person name="Cai S."/>
            <person name="Center A."/>
            <person name="Chaturverdi K."/>
            <person name="Christophides G.K."/>
            <person name="Chrystal M.A."/>
            <person name="Clamp M."/>
            <person name="Cravchik A."/>
            <person name="Curwen V."/>
            <person name="Dana A."/>
            <person name="Delcher A."/>
            <person name="Dew I."/>
            <person name="Evans C.A."/>
            <person name="Flanigan M."/>
            <person name="Grundschober-Freimoser A."/>
            <person name="Friedli L."/>
            <person name="Gu Z."/>
            <person name="Guan P."/>
            <person name="Guigo R."/>
            <person name="Hillenmeyer M.E."/>
            <person name="Hladun S.L."/>
            <person name="Hogan J.R."/>
            <person name="Hong Y.S."/>
            <person name="Hoover J."/>
            <person name="Jaillon O."/>
            <person name="Ke Z."/>
            <person name="Kodira C."/>
            <person name="Kokoza E."/>
            <person name="Koutsos A."/>
            <person name="Letunic I."/>
            <person name="Levitsky A."/>
            <person name="Liang Y."/>
            <person name="Lin J.J."/>
            <person name="Lobo N.F."/>
            <person name="Lopez J.R."/>
            <person name="Malek J.A."/>
            <person name="McIntosh T.C."/>
            <person name="Meister S."/>
            <person name="Miller J."/>
            <person name="Mobarry C."/>
            <person name="Mongin E."/>
            <person name="Murphy S.D."/>
            <person name="O'Brochta D.A."/>
            <person name="Pfannkoch C."/>
            <person name="Qi R."/>
            <person name="Regier M.A."/>
            <person name="Remington K."/>
            <person name="Shao H."/>
            <person name="Sharakhova M.V."/>
            <person name="Sitter C.D."/>
            <person name="Shetty J."/>
            <person name="Smith T.J."/>
            <person name="Strong R."/>
            <person name="Sun J."/>
            <person name="Thomasova D."/>
            <person name="Ton L.Q."/>
            <person name="Topalis P."/>
            <person name="Tu Z."/>
            <person name="Unger M.F."/>
            <person name="Walenz B."/>
            <person name="Wang A."/>
            <person name="Wang J."/>
            <person name="Wang M."/>
            <person name="Wang X."/>
            <person name="Woodford K.J."/>
            <person name="Wortman J.R."/>
            <person name="Wu M."/>
            <person name="Yao A."/>
            <person name="Zdobnov E.M."/>
            <person name="Zhang H."/>
            <person name="Zhao Q."/>
            <person name="Zhao S."/>
            <person name="Zhu S.C."/>
            <person name="Zhimulev I."/>
            <person name="Coluzzi M."/>
            <person name="della Torre A."/>
            <person name="Roth C.W."/>
            <person name="Louis C."/>
            <person name="Kalush F."/>
            <person name="Mural R.J."/>
            <person name="Myers E.W."/>
            <person name="Adams M.D."/>
            <person name="Smith H.O."/>
            <person name="Broder S."/>
            <person name="Gardner M.J."/>
            <person name="Fraser C.M."/>
            <person name="Birney E."/>
            <person name="Bork P."/>
            <person name="Brey P.T."/>
            <person name="Venter J.C."/>
            <person name="Weissenbach J."/>
            <person name="Kafatos F.C."/>
            <person name="Collins F.H."/>
            <person name="Hoffman S.L."/>
        </authorList>
    </citation>
    <scope>NUCLEOTIDE SEQUENCE [LARGE SCALE GENOMIC DNA]</scope>
    <source>
        <strain evidence="10">PEST</strain>
    </source>
</reference>
<evidence type="ECO:0000256" key="3">
    <source>
        <dbReference type="ARBA" id="ARBA00022475"/>
    </source>
</evidence>
<gene>
    <name evidence="10" type="ORF">AgaP_AGAP011400</name>
</gene>
<dbReference type="InterPro" id="IPR050895">
    <property type="entry name" value="XK-related_scramblase"/>
</dbReference>
<evidence type="ECO:0000256" key="6">
    <source>
        <dbReference type="ARBA" id="ARBA00023136"/>
    </source>
</evidence>
<evidence type="ECO:0000256" key="7">
    <source>
        <dbReference type="RuleBase" id="RU910716"/>
    </source>
</evidence>
<reference evidence="10" key="2">
    <citation type="submission" date="2002-03" db="EMBL/GenBank/DDBJ databases">
        <authorList>
            <consortium name="The Anopheles Genome Sequencing Consortium"/>
        </authorList>
    </citation>
    <scope>NUCLEOTIDE SEQUENCE</scope>
    <source>
        <strain evidence="10">PEST</strain>
    </source>
</reference>
<keyword evidence="5 7" id="KW-1133">Transmembrane helix</keyword>
<dbReference type="PANTHER" id="PTHR16024:SF4">
    <property type="entry name" value="XK-RELATED PROTEIN"/>
    <property type="match status" value="1"/>
</dbReference>
<feature type="transmembrane region" description="Helical" evidence="7">
    <location>
        <begin position="379"/>
        <end position="397"/>
    </location>
</feature>
<name>Q7PJD3_ANOGA</name>
<dbReference type="InterPro" id="IPR018629">
    <property type="entry name" value="XK-rel"/>
</dbReference>
<dbReference type="VEuPathDB" id="VectorBase:AGAMI1_015102"/>
<dbReference type="AlphaFoldDB" id="Q7PJD3"/>
<keyword evidence="4 7" id="KW-0812">Transmembrane</keyword>
<reference evidence="10" key="5">
    <citation type="journal article" date="2007" name="Genome Biol.">
        <title>Update of the Anopheles gambiae PEST genome assembly.</title>
        <authorList>
            <person name="Sharakhova M.V."/>
            <person name="Hammond M.P."/>
            <person name="Lobo N.F."/>
            <person name="Krzywinski J."/>
            <person name="Unger M.F."/>
            <person name="Hillenmeyer M.E."/>
            <person name="Bruggner R.V."/>
            <person name="Birney E."/>
            <person name="Collins F.H."/>
        </authorList>
    </citation>
    <scope>NUCLEOTIDE SEQUENCE</scope>
    <source>
        <strain evidence="10">PEST</strain>
    </source>
</reference>
<proteinExistence type="evidence at transcript level"/>
<feature type="transmembrane region" description="Helical" evidence="7">
    <location>
        <begin position="107"/>
        <end position="133"/>
    </location>
</feature>
<evidence type="ECO:0000256" key="5">
    <source>
        <dbReference type="ARBA" id="ARBA00022989"/>
    </source>
</evidence>
<dbReference type="GO" id="GO:0005886">
    <property type="term" value="C:plasma membrane"/>
    <property type="evidence" value="ECO:0007669"/>
    <property type="project" value="UniProtKB-SubCell"/>
</dbReference>
<feature type="transmembrane region" description="Helical" evidence="7">
    <location>
        <begin position="413"/>
        <end position="430"/>
    </location>
</feature>
<evidence type="ECO:0000256" key="1">
    <source>
        <dbReference type="ARBA" id="ARBA00004651"/>
    </source>
</evidence>
<comment type="subcellular location">
    <subcellularLocation>
        <location evidence="1">Cell membrane</location>
        <topology evidence="1">Multi-pass membrane protein</topology>
    </subcellularLocation>
    <subcellularLocation>
        <location evidence="7">Membrane</location>
        <topology evidence="7">Multi-pass membrane protein</topology>
    </subcellularLocation>
</comment>
<dbReference type="VEuPathDB" id="VectorBase:AGAP029452"/>
<evidence type="ECO:0000256" key="4">
    <source>
        <dbReference type="ARBA" id="ARBA00022692"/>
    </source>
</evidence>
<keyword evidence="6 7" id="KW-0472">Membrane</keyword>